<dbReference type="PANTHER" id="PTHR12609">
    <property type="entry name" value="MICROTUBULE ASSOCIATED PROTEIN XMAP215"/>
    <property type="match status" value="1"/>
</dbReference>
<feature type="non-terminal residue" evidence="6">
    <location>
        <position position="1"/>
    </location>
</feature>
<proteinExistence type="predicted"/>
<dbReference type="Gene3D" id="1.25.10.10">
    <property type="entry name" value="Leucine-rich Repeat Variant"/>
    <property type="match status" value="1"/>
</dbReference>
<dbReference type="Proteomes" id="UP001558652">
    <property type="component" value="Unassembled WGS sequence"/>
</dbReference>
<protein>
    <recommendedName>
        <fullName evidence="5">TOG domain-containing protein</fullName>
    </recommendedName>
</protein>
<evidence type="ECO:0000313" key="6">
    <source>
        <dbReference type="EMBL" id="KAL1129712.1"/>
    </source>
</evidence>
<dbReference type="EMBL" id="JBFDAA010000008">
    <property type="protein sequence ID" value="KAL1129712.1"/>
    <property type="molecule type" value="Genomic_DNA"/>
</dbReference>
<dbReference type="Pfam" id="PF21041">
    <property type="entry name" value="XMAP215_CLASP_TOG"/>
    <property type="match status" value="1"/>
</dbReference>
<dbReference type="SMART" id="SM01349">
    <property type="entry name" value="TOG"/>
    <property type="match status" value="1"/>
</dbReference>
<dbReference type="InterPro" id="IPR034085">
    <property type="entry name" value="TOG"/>
</dbReference>
<name>A0ABD0YT63_9HEMI</name>
<evidence type="ECO:0000256" key="4">
    <source>
        <dbReference type="SAM" id="MobiDB-lite"/>
    </source>
</evidence>
<dbReference type="GO" id="GO:0005856">
    <property type="term" value="C:cytoskeleton"/>
    <property type="evidence" value="ECO:0007669"/>
    <property type="project" value="UniProtKB-SubCell"/>
</dbReference>
<dbReference type="FunFam" id="1.25.10.10:FF:000019">
    <property type="entry name" value="Cytoskeleton-associated protein 5"/>
    <property type="match status" value="1"/>
</dbReference>
<accession>A0ABD0YT63</accession>
<reference evidence="6 7" key="1">
    <citation type="submission" date="2024-07" db="EMBL/GenBank/DDBJ databases">
        <title>Chromosome-level genome assembly of the water stick insect Ranatra chinensis (Heteroptera: Nepidae).</title>
        <authorList>
            <person name="Liu X."/>
        </authorList>
    </citation>
    <scope>NUCLEOTIDE SEQUENCE [LARGE SCALE GENOMIC DNA]</scope>
    <source>
        <strain evidence="6">Cailab_2021Rc</strain>
        <tissue evidence="6">Muscle</tissue>
    </source>
</reference>
<evidence type="ECO:0000256" key="1">
    <source>
        <dbReference type="ARBA" id="ARBA00004245"/>
    </source>
</evidence>
<evidence type="ECO:0000256" key="3">
    <source>
        <dbReference type="ARBA" id="ARBA00023212"/>
    </source>
</evidence>
<sequence>ELEAEFEKIKDDRAKATRLLRSQQSKKIAASDEQRSDIGGLGEETEDSAGCENDPYDLLEPVDILGKLPKDFYTQLEAKKWIERKESLEHLEKTLAAIPKLESGDYGDLIRALKKIIVKDSNVAVIAGSIKCITGLANGLKKKFHPYAGLMLASLLEKFKEKKQNIVIPLREAVDAIYPSTSLELMLEDILAALDNKNPSVKAETVSFVARCFTKCTPTVLNKKLLKALTPALLSTLSSSGK</sequence>
<dbReference type="GO" id="GO:0000226">
    <property type="term" value="P:microtubule cytoskeleton organization"/>
    <property type="evidence" value="ECO:0007669"/>
    <property type="project" value="UniProtKB-ARBA"/>
</dbReference>
<dbReference type="InterPro" id="IPR048491">
    <property type="entry name" value="XMAP215_CLASP_TOG"/>
</dbReference>
<dbReference type="AlphaFoldDB" id="A0ABD0YT63"/>
<comment type="caution">
    <text evidence="6">The sequence shown here is derived from an EMBL/GenBank/DDBJ whole genome shotgun (WGS) entry which is preliminary data.</text>
</comment>
<evidence type="ECO:0000256" key="2">
    <source>
        <dbReference type="ARBA" id="ARBA00022490"/>
    </source>
</evidence>
<gene>
    <name evidence="6" type="ORF">AAG570_012656</name>
</gene>
<comment type="subcellular location">
    <subcellularLocation>
        <location evidence="1">Cytoplasm</location>
        <location evidence="1">Cytoskeleton</location>
    </subcellularLocation>
</comment>
<dbReference type="InterPro" id="IPR016024">
    <property type="entry name" value="ARM-type_fold"/>
</dbReference>
<feature type="compositionally biased region" description="Acidic residues" evidence="4">
    <location>
        <begin position="43"/>
        <end position="52"/>
    </location>
</feature>
<dbReference type="InterPro" id="IPR045110">
    <property type="entry name" value="XMAP215"/>
</dbReference>
<dbReference type="SUPFAM" id="SSF48371">
    <property type="entry name" value="ARM repeat"/>
    <property type="match status" value="1"/>
</dbReference>
<keyword evidence="3" id="KW-0206">Cytoskeleton</keyword>
<dbReference type="InterPro" id="IPR011989">
    <property type="entry name" value="ARM-like"/>
</dbReference>
<evidence type="ECO:0000313" key="7">
    <source>
        <dbReference type="Proteomes" id="UP001558652"/>
    </source>
</evidence>
<keyword evidence="2" id="KW-0963">Cytoplasm</keyword>
<organism evidence="6 7">
    <name type="scientific">Ranatra chinensis</name>
    <dbReference type="NCBI Taxonomy" id="642074"/>
    <lineage>
        <taxon>Eukaryota</taxon>
        <taxon>Metazoa</taxon>
        <taxon>Ecdysozoa</taxon>
        <taxon>Arthropoda</taxon>
        <taxon>Hexapoda</taxon>
        <taxon>Insecta</taxon>
        <taxon>Pterygota</taxon>
        <taxon>Neoptera</taxon>
        <taxon>Paraneoptera</taxon>
        <taxon>Hemiptera</taxon>
        <taxon>Heteroptera</taxon>
        <taxon>Panheteroptera</taxon>
        <taxon>Nepomorpha</taxon>
        <taxon>Nepidae</taxon>
        <taxon>Ranatrinae</taxon>
        <taxon>Ranatra</taxon>
    </lineage>
</organism>
<feature type="region of interest" description="Disordered" evidence="4">
    <location>
        <begin position="21"/>
        <end position="52"/>
    </location>
</feature>
<feature type="domain" description="TOG" evidence="5">
    <location>
        <begin position="57"/>
        <end position="242"/>
    </location>
</feature>
<evidence type="ECO:0000259" key="5">
    <source>
        <dbReference type="SMART" id="SM01349"/>
    </source>
</evidence>
<keyword evidence="7" id="KW-1185">Reference proteome</keyword>